<sequence length="109" mass="12737">MLSVVDSYSERFSRYFIEEQSADVVVLTSEYRFEFQRVLLRSVNDSVLISWNDVVECTVSYQQMKNQQMEKSICISAGEFFQAFVQSKFLTTTMDVSAGYQSNLRRKLK</sequence>
<reference evidence="1 2" key="1">
    <citation type="journal article" date="2015" name="Proc. Natl. Acad. Sci. U.S.A.">
        <title>The resurrection genome of Boea hygrometrica: A blueprint for survival of dehydration.</title>
        <authorList>
            <person name="Xiao L."/>
            <person name="Yang G."/>
            <person name="Zhang L."/>
            <person name="Yang X."/>
            <person name="Zhao S."/>
            <person name="Ji Z."/>
            <person name="Zhou Q."/>
            <person name="Hu M."/>
            <person name="Wang Y."/>
            <person name="Chen M."/>
            <person name="Xu Y."/>
            <person name="Jin H."/>
            <person name="Xiao X."/>
            <person name="Hu G."/>
            <person name="Bao F."/>
            <person name="Hu Y."/>
            <person name="Wan P."/>
            <person name="Li L."/>
            <person name="Deng X."/>
            <person name="Kuang T."/>
            <person name="Xiang C."/>
            <person name="Zhu J.K."/>
            <person name="Oliver M.J."/>
            <person name="He Y."/>
        </authorList>
    </citation>
    <scope>NUCLEOTIDE SEQUENCE [LARGE SCALE GENOMIC DNA]</scope>
    <source>
        <strain evidence="2">cv. XS01</strain>
    </source>
</reference>
<keyword evidence="2" id="KW-1185">Reference proteome</keyword>
<dbReference type="AlphaFoldDB" id="A0A2Z7B3L7"/>
<accession>A0A2Z7B3L7</accession>
<gene>
    <name evidence="1" type="ORF">F511_07541</name>
</gene>
<protein>
    <submittedName>
        <fullName evidence="1">Uncharacterized protein</fullName>
    </submittedName>
</protein>
<evidence type="ECO:0000313" key="1">
    <source>
        <dbReference type="EMBL" id="KZV28981.1"/>
    </source>
</evidence>
<dbReference type="Proteomes" id="UP000250235">
    <property type="component" value="Unassembled WGS sequence"/>
</dbReference>
<evidence type="ECO:0000313" key="2">
    <source>
        <dbReference type="Proteomes" id="UP000250235"/>
    </source>
</evidence>
<organism evidence="1 2">
    <name type="scientific">Dorcoceras hygrometricum</name>
    <dbReference type="NCBI Taxonomy" id="472368"/>
    <lineage>
        <taxon>Eukaryota</taxon>
        <taxon>Viridiplantae</taxon>
        <taxon>Streptophyta</taxon>
        <taxon>Embryophyta</taxon>
        <taxon>Tracheophyta</taxon>
        <taxon>Spermatophyta</taxon>
        <taxon>Magnoliopsida</taxon>
        <taxon>eudicotyledons</taxon>
        <taxon>Gunneridae</taxon>
        <taxon>Pentapetalae</taxon>
        <taxon>asterids</taxon>
        <taxon>lamiids</taxon>
        <taxon>Lamiales</taxon>
        <taxon>Gesneriaceae</taxon>
        <taxon>Didymocarpoideae</taxon>
        <taxon>Trichosporeae</taxon>
        <taxon>Loxocarpinae</taxon>
        <taxon>Dorcoceras</taxon>
    </lineage>
</organism>
<name>A0A2Z7B3L7_9LAMI</name>
<proteinExistence type="predicted"/>
<dbReference type="EMBL" id="KV009946">
    <property type="protein sequence ID" value="KZV28981.1"/>
    <property type="molecule type" value="Genomic_DNA"/>
</dbReference>